<evidence type="ECO:0000256" key="3">
    <source>
        <dbReference type="ARBA" id="ARBA00022729"/>
    </source>
</evidence>
<comment type="similarity">
    <text evidence="8">Belongs to the SLP1 family.</text>
</comment>
<feature type="compositionally biased region" description="Polar residues" evidence="11">
    <location>
        <begin position="89"/>
        <end position="105"/>
    </location>
</feature>
<dbReference type="InterPro" id="IPR045120">
    <property type="entry name" value="Suco/Slp1-like"/>
</dbReference>
<name>A0A9N8V4E3_9GLOM</name>
<sequence length="661" mass="75411">MSFGPFFAPTRTMEPASVINNVGESPAVPSLNNLIWTSSHCQNFLVGEMKNFNEPTIPSVVNTATNDQKILNHSRKQQNLNRKKHRTENTNQPSHTTNNLASKSTDILKKKRIKNNESKDSQTMESIDEEGDIGAVFENIDSPRGLISEYDTSDLSKLKERFNYASIDCGANVLKANKEAKGTSAILTESKDSYVLNKCSAEKYFIVELCYPILVDTIVLANFEFFSSTFKNFRVSISKWYPPKEDWKVIGEYRAKNSRELQIFSVKDPIMFVKYLRIEFQTHYGHNHYCPVSLLRVHGNSETDMWNKEQEQDGIAQSTSQEDVLLNVEPIGILEPSIESDDLDKLSEDTRTDSENFKVENDTLQREQSHAANNNKITKSHNQGVEVLKSPVKNKNVLEHGFCSRVDPLNRRYSFPIKIFQDNSLIIHPGICHIDQCPIFVTESDLFSDNYIDIIVPNNRSIKSGNAIKKPLPLQPKQIKPDFNNKNNLPTGVPNQSSYMFLFKRILTLESDATVNKRHIEEQSKLLREVYGKVSSHSEKIGSIMNHFTGTVETLKNQYEQLLQITFSEFHTNQSRIEGELKVLTSNVHLLVAEIVFLKRLLLFSFLSFLVFIGVTHDWVNIRKSLLDLHAARALSQKLTNIQQKQHQHTNEDIATSSLQK</sequence>
<evidence type="ECO:0000256" key="11">
    <source>
        <dbReference type="SAM" id="MobiDB-lite"/>
    </source>
</evidence>
<evidence type="ECO:0000256" key="1">
    <source>
        <dbReference type="ARBA" id="ARBA00004115"/>
    </source>
</evidence>
<accession>A0A9N8V4E3</accession>
<evidence type="ECO:0000313" key="14">
    <source>
        <dbReference type="Proteomes" id="UP000789570"/>
    </source>
</evidence>
<dbReference type="Proteomes" id="UP000789570">
    <property type="component" value="Unassembled WGS sequence"/>
</dbReference>
<keyword evidence="5" id="KW-1133">Transmembrane helix</keyword>
<dbReference type="Pfam" id="PF07738">
    <property type="entry name" value="Sad1_UNC"/>
    <property type="match status" value="1"/>
</dbReference>
<proteinExistence type="inferred from homology"/>
<feature type="compositionally biased region" description="Basic residues" evidence="11">
    <location>
        <begin position="74"/>
        <end position="86"/>
    </location>
</feature>
<organism evidence="13 14">
    <name type="scientific">Funneliformis caledonium</name>
    <dbReference type="NCBI Taxonomy" id="1117310"/>
    <lineage>
        <taxon>Eukaryota</taxon>
        <taxon>Fungi</taxon>
        <taxon>Fungi incertae sedis</taxon>
        <taxon>Mucoromycota</taxon>
        <taxon>Glomeromycotina</taxon>
        <taxon>Glomeromycetes</taxon>
        <taxon>Glomerales</taxon>
        <taxon>Glomeraceae</taxon>
        <taxon>Funneliformis</taxon>
    </lineage>
</organism>
<comment type="subcellular location">
    <subcellularLocation>
        <location evidence="1">Endoplasmic reticulum membrane</location>
        <topology evidence="1">Single-pass type I membrane protein</topology>
    </subcellularLocation>
</comment>
<comment type="caution">
    <text evidence="13">The sequence shown here is derived from an EMBL/GenBank/DDBJ whole genome shotgun (WGS) entry which is preliminary data.</text>
</comment>
<evidence type="ECO:0000256" key="9">
    <source>
        <dbReference type="ARBA" id="ARBA00064635"/>
    </source>
</evidence>
<comment type="subunit">
    <text evidence="9">Interacts with EMP65.</text>
</comment>
<dbReference type="PANTHER" id="PTHR12953:SF0">
    <property type="entry name" value="SUN DOMAIN-CONTAINING OSSIFICATION FACTOR"/>
    <property type="match status" value="1"/>
</dbReference>
<evidence type="ECO:0000256" key="10">
    <source>
        <dbReference type="ARBA" id="ARBA00075366"/>
    </source>
</evidence>
<evidence type="ECO:0000313" key="13">
    <source>
        <dbReference type="EMBL" id="CAG8437561.1"/>
    </source>
</evidence>
<evidence type="ECO:0000259" key="12">
    <source>
        <dbReference type="PROSITE" id="PS51469"/>
    </source>
</evidence>
<dbReference type="AlphaFoldDB" id="A0A9N8V4E3"/>
<feature type="domain" description="SUN" evidence="12">
    <location>
        <begin position="144"/>
        <end position="302"/>
    </location>
</feature>
<keyword evidence="7" id="KW-0325">Glycoprotein</keyword>
<keyword evidence="3" id="KW-0732">Signal</keyword>
<keyword evidence="6" id="KW-0472">Membrane</keyword>
<evidence type="ECO:0000256" key="7">
    <source>
        <dbReference type="ARBA" id="ARBA00023180"/>
    </source>
</evidence>
<dbReference type="FunFam" id="2.60.120.260:FF:000099">
    <property type="entry name" value="Uncharacterized protein, isoform C"/>
    <property type="match status" value="1"/>
</dbReference>
<dbReference type="GO" id="GO:0005789">
    <property type="term" value="C:endoplasmic reticulum membrane"/>
    <property type="evidence" value="ECO:0007669"/>
    <property type="project" value="UniProtKB-SubCell"/>
</dbReference>
<dbReference type="OrthoDB" id="266334at2759"/>
<dbReference type="EMBL" id="CAJVPQ010000020">
    <property type="protein sequence ID" value="CAG8437561.1"/>
    <property type="molecule type" value="Genomic_DNA"/>
</dbReference>
<keyword evidence="4" id="KW-0256">Endoplasmic reticulum</keyword>
<evidence type="ECO:0000256" key="4">
    <source>
        <dbReference type="ARBA" id="ARBA00022824"/>
    </source>
</evidence>
<reference evidence="13" key="1">
    <citation type="submission" date="2021-06" db="EMBL/GenBank/DDBJ databases">
        <authorList>
            <person name="Kallberg Y."/>
            <person name="Tangrot J."/>
            <person name="Rosling A."/>
        </authorList>
    </citation>
    <scope>NUCLEOTIDE SEQUENCE</scope>
    <source>
        <strain evidence="13">UK204</strain>
    </source>
</reference>
<dbReference type="PANTHER" id="PTHR12953">
    <property type="entry name" value="MEMBRANE PROTEIN CH1 RELATED"/>
    <property type="match status" value="1"/>
</dbReference>
<gene>
    <name evidence="13" type="ORF">FCALED_LOCUS252</name>
</gene>
<feature type="region of interest" description="Disordered" evidence="11">
    <location>
        <begin position="74"/>
        <end position="106"/>
    </location>
</feature>
<evidence type="ECO:0000256" key="8">
    <source>
        <dbReference type="ARBA" id="ARBA00061226"/>
    </source>
</evidence>
<evidence type="ECO:0000256" key="2">
    <source>
        <dbReference type="ARBA" id="ARBA00022692"/>
    </source>
</evidence>
<dbReference type="InterPro" id="IPR012919">
    <property type="entry name" value="SUN_dom"/>
</dbReference>
<evidence type="ECO:0000256" key="6">
    <source>
        <dbReference type="ARBA" id="ARBA00023136"/>
    </source>
</evidence>
<protein>
    <recommendedName>
        <fullName evidence="10">SUN-like protein 1</fullName>
    </recommendedName>
</protein>
<keyword evidence="14" id="KW-1185">Reference proteome</keyword>
<dbReference type="GO" id="GO:0034975">
    <property type="term" value="P:protein folding in endoplasmic reticulum"/>
    <property type="evidence" value="ECO:0007669"/>
    <property type="project" value="TreeGrafter"/>
</dbReference>
<keyword evidence="2" id="KW-0812">Transmembrane</keyword>
<dbReference type="PROSITE" id="PS51469">
    <property type="entry name" value="SUN"/>
    <property type="match status" value="1"/>
</dbReference>
<evidence type="ECO:0000256" key="5">
    <source>
        <dbReference type="ARBA" id="ARBA00022989"/>
    </source>
</evidence>